<dbReference type="AlphaFoldDB" id="A0A9P5IYC1"/>
<protein>
    <submittedName>
        <fullName evidence="1">Uncharacterized protein</fullName>
    </submittedName>
</protein>
<reference evidence="1 2" key="1">
    <citation type="journal article" date="2020" name="Genome Biol. Evol.">
        <title>Comparative genomics of Sclerotiniaceae.</title>
        <authorList>
            <person name="Valero Jimenez C.A."/>
            <person name="Steentjes M."/>
            <person name="Scholten O.E."/>
            <person name="Van Kan J.A.L."/>
        </authorList>
    </citation>
    <scope>NUCLEOTIDE SEQUENCE [LARGE SCALE GENOMIC DNA]</scope>
    <source>
        <strain evidence="1 2">MUCL 94</strain>
    </source>
</reference>
<gene>
    <name evidence="1" type="ORF">EAE97_000087</name>
</gene>
<organism evidence="1 2">
    <name type="scientific">Botrytis byssoidea</name>
    <dbReference type="NCBI Taxonomy" id="139641"/>
    <lineage>
        <taxon>Eukaryota</taxon>
        <taxon>Fungi</taxon>
        <taxon>Dikarya</taxon>
        <taxon>Ascomycota</taxon>
        <taxon>Pezizomycotina</taxon>
        <taxon>Leotiomycetes</taxon>
        <taxon>Helotiales</taxon>
        <taxon>Sclerotiniaceae</taxon>
        <taxon>Botrytis</taxon>
    </lineage>
</organism>
<keyword evidence="2" id="KW-1185">Reference proteome</keyword>
<name>A0A9P5IYC1_9HELO</name>
<dbReference type="GeneID" id="62143676"/>
<dbReference type="EMBL" id="RCSW01000001">
    <property type="protein sequence ID" value="KAF7954828.1"/>
    <property type="molecule type" value="Genomic_DNA"/>
</dbReference>
<evidence type="ECO:0000313" key="2">
    <source>
        <dbReference type="Proteomes" id="UP000710849"/>
    </source>
</evidence>
<accession>A0A9P5IYC1</accession>
<sequence length="71" mass="8099">MKMKETTGTDLLKHIGEPIGRALEESSTDIGIKWKYYTPLVNLVDDHQGFYFGLRSSRIDSTDLQLSRLDP</sequence>
<evidence type="ECO:0000313" key="1">
    <source>
        <dbReference type="EMBL" id="KAF7954828.1"/>
    </source>
</evidence>
<proteinExistence type="predicted"/>
<dbReference type="RefSeq" id="XP_038737958.1">
    <property type="nucleotide sequence ID" value="XM_038870597.1"/>
</dbReference>
<comment type="caution">
    <text evidence="1">The sequence shown here is derived from an EMBL/GenBank/DDBJ whole genome shotgun (WGS) entry which is preliminary data.</text>
</comment>
<dbReference type="Proteomes" id="UP000710849">
    <property type="component" value="Unassembled WGS sequence"/>
</dbReference>